<dbReference type="InterPro" id="IPR023155">
    <property type="entry name" value="Cyt_c-552/4"/>
</dbReference>
<dbReference type="Proteomes" id="UP000326061">
    <property type="component" value="Chromosome"/>
</dbReference>
<proteinExistence type="predicted"/>
<evidence type="ECO:0000259" key="1">
    <source>
        <dbReference type="Pfam" id="PF13435"/>
    </source>
</evidence>
<feature type="domain" description="Cytochrome c-552/4" evidence="1">
    <location>
        <begin position="24"/>
        <end position="104"/>
    </location>
</feature>
<protein>
    <recommendedName>
        <fullName evidence="1">Cytochrome c-552/4 domain-containing protein</fullName>
    </recommendedName>
</protein>
<dbReference type="EMBL" id="CP041166">
    <property type="protein sequence ID" value="QFR43316.1"/>
    <property type="molecule type" value="Genomic_DNA"/>
</dbReference>
<accession>A0AAJ4A3N2</accession>
<gene>
    <name evidence="2" type="ORF">FJR47_05135</name>
</gene>
<dbReference type="SUPFAM" id="SSF48695">
    <property type="entry name" value="Multiheme cytochromes"/>
    <property type="match status" value="1"/>
</dbReference>
<evidence type="ECO:0000313" key="3">
    <source>
        <dbReference type="Proteomes" id="UP000326061"/>
    </source>
</evidence>
<dbReference type="Gene3D" id="1.10.1130.10">
    <property type="entry name" value="Flavocytochrome C3, Chain A"/>
    <property type="match status" value="1"/>
</dbReference>
<sequence length="371" mass="42368">MKTILILFFIINVVLQAKYLDSETCKECHEKIYHEHSTSMHHKSSLFSDEVHRKVKEFSSKDKYSCALCHMPATKNLGAMIRGQEQPNAHEKRQTDGVSCSYCHQITKIHYSKPYNINFLNSSSNDKPTMFGNLKNSESSDKHNVQSNEIYKNSEVCMGCHSHKENSHGFEVCNTKDQYNSKSDCIGCHMPKSTGGNEKFNKKNRSEYATHSFLGIHSDKMIKKAVKLSLEYKDNTIELTIENKMGHSIITHPMRLKFVKTVVLRDGNIIWSNFAENPIEDKEATFIVVFEDAKSNQSMPHTATGYKINQNLKAMNTKIVKYSVPKLQKGDEIKSTWISYIINPNIAKKLDISTKDIIKPYIGTEKSIVVE</sequence>
<dbReference type="KEGG" id="suln:FJR47_05135"/>
<dbReference type="AlphaFoldDB" id="A0AAJ4A3N2"/>
<dbReference type="Pfam" id="PF13435">
    <property type="entry name" value="Cytochrome_C554"/>
    <property type="match status" value="1"/>
</dbReference>
<keyword evidence="3" id="KW-1185">Reference proteome</keyword>
<dbReference type="InterPro" id="IPR036280">
    <property type="entry name" value="Multihaem_cyt_sf"/>
</dbReference>
<dbReference type="RefSeq" id="WP_152299379.1">
    <property type="nucleotide sequence ID" value="NZ_CP041166.1"/>
</dbReference>
<name>A0AAJ4A3N2_9BACT</name>
<organism evidence="2 3">
    <name type="scientific">Sulfurimonas xiamenensis</name>
    <dbReference type="NCBI Taxonomy" id="2590021"/>
    <lineage>
        <taxon>Bacteria</taxon>
        <taxon>Pseudomonadati</taxon>
        <taxon>Campylobacterota</taxon>
        <taxon>Epsilonproteobacteria</taxon>
        <taxon>Campylobacterales</taxon>
        <taxon>Sulfurimonadaceae</taxon>
        <taxon>Sulfurimonas</taxon>
    </lineage>
</organism>
<reference evidence="3" key="1">
    <citation type="submission" date="2019-06" db="EMBL/GenBank/DDBJ databases">
        <title>Sulfurimonas gotlandica sp. nov., a chemoautotrophic and psychrotolerant epsilonproteobacterium isolated from a pelagic redoxcline, and an emended description of the genus Sulfurimonas.</title>
        <authorList>
            <person name="Wang S."/>
            <person name="Jiang L."/>
            <person name="Shao Z."/>
        </authorList>
    </citation>
    <scope>NUCLEOTIDE SEQUENCE [LARGE SCALE GENOMIC DNA]</scope>
    <source>
        <strain evidence="3">1-1N</strain>
    </source>
</reference>
<evidence type="ECO:0000313" key="2">
    <source>
        <dbReference type="EMBL" id="QFR43316.1"/>
    </source>
</evidence>